<evidence type="ECO:0000256" key="11">
    <source>
        <dbReference type="HAMAP-Rule" id="MF_00303"/>
    </source>
</evidence>
<dbReference type="Gene3D" id="1.10.3120.10">
    <property type="entry name" value="Trigger factor, C-terminal domain"/>
    <property type="match status" value="1"/>
</dbReference>
<dbReference type="Gene3D" id="3.10.50.40">
    <property type="match status" value="1"/>
</dbReference>
<dbReference type="Pfam" id="PF05697">
    <property type="entry name" value="Trigger_N"/>
    <property type="match status" value="1"/>
</dbReference>
<evidence type="ECO:0000256" key="1">
    <source>
        <dbReference type="ARBA" id="ARBA00000971"/>
    </source>
</evidence>
<evidence type="ECO:0000256" key="9">
    <source>
        <dbReference type="ARBA" id="ARBA00023306"/>
    </source>
</evidence>
<evidence type="ECO:0000313" key="16">
    <source>
        <dbReference type="EMBL" id="OAH32523.1"/>
    </source>
</evidence>
<keyword evidence="7 11" id="KW-0143">Chaperone</keyword>
<organism evidence="16 17">
    <name type="scientific">Corynebacterium stationis</name>
    <dbReference type="NCBI Taxonomy" id="1705"/>
    <lineage>
        <taxon>Bacteria</taxon>
        <taxon>Bacillati</taxon>
        <taxon>Actinomycetota</taxon>
        <taxon>Actinomycetes</taxon>
        <taxon>Mycobacteriales</taxon>
        <taxon>Corynebacteriaceae</taxon>
        <taxon>Corynebacterium</taxon>
    </lineage>
</organism>
<comment type="domain">
    <text evidence="11">Consists of 3 domains; the N-terminus binds the ribosome, the middle domain has PPIase activity, while the C-terminus has intrinsic chaperone activity on its own.</text>
</comment>
<proteinExistence type="inferred from homology"/>
<dbReference type="STRING" id="1705.CA21670_09645"/>
<dbReference type="HAMAP" id="MF_00303">
    <property type="entry name" value="Trigger_factor_Tig"/>
    <property type="match status" value="1"/>
</dbReference>
<evidence type="ECO:0000256" key="12">
    <source>
        <dbReference type="SAM" id="MobiDB-lite"/>
    </source>
</evidence>
<comment type="catalytic activity">
    <reaction evidence="1 11">
        <text>[protein]-peptidylproline (omega=180) = [protein]-peptidylproline (omega=0)</text>
        <dbReference type="Rhea" id="RHEA:16237"/>
        <dbReference type="Rhea" id="RHEA-COMP:10747"/>
        <dbReference type="Rhea" id="RHEA-COMP:10748"/>
        <dbReference type="ChEBI" id="CHEBI:83833"/>
        <dbReference type="ChEBI" id="CHEBI:83834"/>
        <dbReference type="EC" id="5.2.1.8"/>
    </reaction>
</comment>
<dbReference type="SUPFAM" id="SSF102735">
    <property type="entry name" value="Trigger factor ribosome-binding domain"/>
    <property type="match status" value="1"/>
</dbReference>
<dbReference type="NCBIfam" id="TIGR00115">
    <property type="entry name" value="tig"/>
    <property type="match status" value="1"/>
</dbReference>
<dbReference type="InterPro" id="IPR008880">
    <property type="entry name" value="Trigger_fac_C"/>
</dbReference>
<evidence type="ECO:0000256" key="2">
    <source>
        <dbReference type="ARBA" id="ARBA00005464"/>
    </source>
</evidence>
<dbReference type="EC" id="5.2.1.8" evidence="3 11"/>
<evidence type="ECO:0000256" key="6">
    <source>
        <dbReference type="ARBA" id="ARBA00023110"/>
    </source>
</evidence>
<evidence type="ECO:0000256" key="5">
    <source>
        <dbReference type="ARBA" id="ARBA00022618"/>
    </source>
</evidence>
<dbReference type="Pfam" id="PF00254">
    <property type="entry name" value="FKBP_C"/>
    <property type="match status" value="1"/>
</dbReference>
<dbReference type="InterPro" id="IPR036611">
    <property type="entry name" value="Trigger_fac_ribosome-bd_sf"/>
</dbReference>
<feature type="domain" description="Trigger factor C-terminal" evidence="15">
    <location>
        <begin position="258"/>
        <end position="417"/>
    </location>
</feature>
<dbReference type="AlphaFoldDB" id="A0A177IUM8"/>
<evidence type="ECO:0000256" key="10">
    <source>
        <dbReference type="ARBA" id="ARBA00029986"/>
    </source>
</evidence>
<sequence length="456" mass="50787">MKTTVDKLSDTRVKLTVNVPFAELDKEIDQAYSAIAQQVQIPGFRKGKAPRQLIDARFGRGAMLEQVVNDMLPSRYEQAVTENDLKVIGQPNIDIPKVEDNDFVEFTAEVDVRPEIEVPDFSKISVTVPALAVTDEDVEKELEELAGRFGELKDTKRKLKTGDYAIINVEAEVDGEKVSEISTEGLSYRVGDDDLIKGLDTALRGMKSEEDNEFNATIESGEHKDKEATIKVHVVQTKERKLPELDDDFAQMASEFDTIEELRENTKSGLEESKKNDQAVAVRDEVLKAALAEVSFELPKSVVDEQVHAQLHQILGEMAHDDAALNRLLEAQGTTREEFDKESRESAEESVRTQLFLDTLADVEEPEVSQQELSDHILFTAQSYGMDPNQFIQQISSNGQIGNLFSDVRRGKALAAAICRVEAKDDAGNVVDVEQYFGEEEAEDNSKAEESSNDEA</sequence>
<comment type="similarity">
    <text evidence="2 11">Belongs to the FKBP-type PPIase family. Tig subfamily.</text>
</comment>
<dbReference type="PANTHER" id="PTHR30560">
    <property type="entry name" value="TRIGGER FACTOR CHAPERONE AND PEPTIDYL-PROLYL CIS/TRANS ISOMERASE"/>
    <property type="match status" value="1"/>
</dbReference>
<evidence type="ECO:0000256" key="7">
    <source>
        <dbReference type="ARBA" id="ARBA00023186"/>
    </source>
</evidence>
<keyword evidence="8 11" id="KW-0413">Isomerase</keyword>
<dbReference type="InterPro" id="IPR005215">
    <property type="entry name" value="Trig_fac"/>
</dbReference>
<dbReference type="PANTHER" id="PTHR30560:SF3">
    <property type="entry name" value="TRIGGER FACTOR-LIKE PROTEIN TIG, CHLOROPLASTIC"/>
    <property type="match status" value="1"/>
</dbReference>
<dbReference type="Pfam" id="PF05698">
    <property type="entry name" value="Trigger_C"/>
    <property type="match status" value="1"/>
</dbReference>
<protein>
    <recommendedName>
        <fullName evidence="4 11">Trigger factor</fullName>
        <shortName evidence="11">TF</shortName>
        <ecNumber evidence="3 11">5.2.1.8</ecNumber>
    </recommendedName>
    <alternativeName>
        <fullName evidence="10 11">PPIase</fullName>
    </alternativeName>
</protein>
<dbReference type="SUPFAM" id="SSF109998">
    <property type="entry name" value="Triger factor/SurA peptide-binding domain-like"/>
    <property type="match status" value="1"/>
</dbReference>
<dbReference type="Gene3D" id="3.30.70.1050">
    <property type="entry name" value="Trigger factor ribosome-binding domain"/>
    <property type="match status" value="1"/>
</dbReference>
<evidence type="ECO:0000259" key="15">
    <source>
        <dbReference type="Pfam" id="PF05698"/>
    </source>
</evidence>
<dbReference type="GO" id="GO:0051301">
    <property type="term" value="P:cell division"/>
    <property type="evidence" value="ECO:0007669"/>
    <property type="project" value="UniProtKB-KW"/>
</dbReference>
<feature type="domain" description="Trigger factor ribosome-binding bacterial" evidence="14">
    <location>
        <begin position="1"/>
        <end position="145"/>
    </location>
</feature>
<dbReference type="InterPro" id="IPR027304">
    <property type="entry name" value="Trigger_fact/SurA_dom_sf"/>
</dbReference>
<dbReference type="GO" id="GO:0051083">
    <property type="term" value="P:'de novo' cotranslational protein folding"/>
    <property type="evidence" value="ECO:0007669"/>
    <property type="project" value="TreeGrafter"/>
</dbReference>
<dbReference type="InterPro" id="IPR001179">
    <property type="entry name" value="PPIase_FKBP_dom"/>
</dbReference>
<evidence type="ECO:0000256" key="3">
    <source>
        <dbReference type="ARBA" id="ARBA00013194"/>
    </source>
</evidence>
<feature type="domain" description="PPIase FKBP-type" evidence="13">
    <location>
        <begin position="156"/>
        <end position="221"/>
    </location>
</feature>
<dbReference type="PIRSF" id="PIRSF003095">
    <property type="entry name" value="Trigger_factor"/>
    <property type="match status" value="1"/>
</dbReference>
<dbReference type="InterPro" id="IPR008881">
    <property type="entry name" value="Trigger_fac_ribosome-bd_bac"/>
</dbReference>
<keyword evidence="11" id="KW-0963">Cytoplasm</keyword>
<dbReference type="Proteomes" id="UP000076947">
    <property type="component" value="Unassembled WGS sequence"/>
</dbReference>
<evidence type="ECO:0000256" key="8">
    <source>
        <dbReference type="ARBA" id="ARBA00023235"/>
    </source>
</evidence>
<dbReference type="InterPro" id="IPR037041">
    <property type="entry name" value="Trigger_fac_C_sf"/>
</dbReference>
<keyword evidence="5 11" id="KW-0132">Cell division</keyword>
<comment type="caution">
    <text evidence="16">The sequence shown here is derived from an EMBL/GenBank/DDBJ whole genome shotgun (WGS) entry which is preliminary data.</text>
</comment>
<evidence type="ECO:0000256" key="4">
    <source>
        <dbReference type="ARBA" id="ARBA00016902"/>
    </source>
</evidence>
<dbReference type="RefSeq" id="WP_066836975.1">
    <property type="nucleotide sequence ID" value="NZ_CAJFGC010000142.1"/>
</dbReference>
<evidence type="ECO:0000259" key="14">
    <source>
        <dbReference type="Pfam" id="PF05697"/>
    </source>
</evidence>
<name>A0A177IUM8_9CORY</name>
<dbReference type="InterPro" id="IPR046357">
    <property type="entry name" value="PPIase_dom_sf"/>
</dbReference>
<dbReference type="EMBL" id="LSTQ01000001">
    <property type="protein sequence ID" value="OAH32523.1"/>
    <property type="molecule type" value="Genomic_DNA"/>
</dbReference>
<dbReference type="GO" id="GO:0044183">
    <property type="term" value="F:protein folding chaperone"/>
    <property type="evidence" value="ECO:0007669"/>
    <property type="project" value="TreeGrafter"/>
</dbReference>
<keyword evidence="17" id="KW-1185">Reference proteome</keyword>
<accession>A0A177IUM8</accession>
<reference evidence="17" key="1">
    <citation type="submission" date="2016-02" db="EMBL/GenBank/DDBJ databases">
        <authorList>
            <person name="Kaur G."/>
            <person name="Nair G.R."/>
            <person name="Mayilraj S."/>
        </authorList>
    </citation>
    <scope>NUCLEOTIDE SEQUENCE [LARGE SCALE GENOMIC DNA]</scope>
    <source>
        <strain evidence="17">GA-15</strain>
    </source>
</reference>
<dbReference type="GO" id="GO:0043335">
    <property type="term" value="P:protein unfolding"/>
    <property type="evidence" value="ECO:0007669"/>
    <property type="project" value="TreeGrafter"/>
</dbReference>
<feature type="region of interest" description="Disordered" evidence="12">
    <location>
        <begin position="437"/>
        <end position="456"/>
    </location>
</feature>
<evidence type="ECO:0000259" key="13">
    <source>
        <dbReference type="Pfam" id="PF00254"/>
    </source>
</evidence>
<comment type="subcellular location">
    <subcellularLocation>
        <location evidence="11">Cytoplasm</location>
    </subcellularLocation>
    <text evidence="11">About half TF is bound to the ribosome near the polypeptide exit tunnel while the other half is free in the cytoplasm.</text>
</comment>
<evidence type="ECO:0000313" key="17">
    <source>
        <dbReference type="Proteomes" id="UP000076947"/>
    </source>
</evidence>
<keyword evidence="6 11" id="KW-0697">Rotamase</keyword>
<keyword evidence="9 11" id="KW-0131">Cell cycle</keyword>
<dbReference type="GO" id="GO:0005737">
    <property type="term" value="C:cytoplasm"/>
    <property type="evidence" value="ECO:0007669"/>
    <property type="project" value="UniProtKB-SubCell"/>
</dbReference>
<dbReference type="GO" id="GO:0003755">
    <property type="term" value="F:peptidyl-prolyl cis-trans isomerase activity"/>
    <property type="evidence" value="ECO:0007669"/>
    <property type="project" value="UniProtKB-UniRule"/>
</dbReference>
<dbReference type="GO" id="GO:0043022">
    <property type="term" value="F:ribosome binding"/>
    <property type="evidence" value="ECO:0007669"/>
    <property type="project" value="TreeGrafter"/>
</dbReference>
<dbReference type="OrthoDB" id="9767721at2"/>
<gene>
    <name evidence="11" type="primary">tig</name>
    <name evidence="16" type="ORF">AYJ05_02275</name>
</gene>
<comment type="function">
    <text evidence="11">Involved in protein export. Acts as a chaperone by maintaining the newly synthesized protein in an open conformation. Functions as a peptidyl-prolyl cis-trans isomerase.</text>
</comment>
<dbReference type="SUPFAM" id="SSF54534">
    <property type="entry name" value="FKBP-like"/>
    <property type="match status" value="1"/>
</dbReference>
<dbReference type="GO" id="GO:0015031">
    <property type="term" value="P:protein transport"/>
    <property type="evidence" value="ECO:0007669"/>
    <property type="project" value="UniProtKB-UniRule"/>
</dbReference>